<reference evidence="2" key="1">
    <citation type="submission" date="2018-06" db="EMBL/GenBank/DDBJ databases">
        <authorList>
            <person name="Zhirakovskaya E."/>
        </authorList>
    </citation>
    <scope>NUCLEOTIDE SEQUENCE</scope>
</reference>
<dbReference type="InterPro" id="IPR007372">
    <property type="entry name" value="Lipid/polyisoprenoid-bd_YceI"/>
</dbReference>
<protein>
    <recommendedName>
        <fullName evidence="1">Lipid/polyisoprenoid-binding YceI-like domain-containing protein</fullName>
    </recommendedName>
</protein>
<organism evidence="2">
    <name type="scientific">hydrothermal vent metagenome</name>
    <dbReference type="NCBI Taxonomy" id="652676"/>
    <lineage>
        <taxon>unclassified sequences</taxon>
        <taxon>metagenomes</taxon>
        <taxon>ecological metagenomes</taxon>
    </lineage>
</organism>
<name>A0A3B0SPE9_9ZZZZ</name>
<dbReference type="AlphaFoldDB" id="A0A3B0SPE9"/>
<proteinExistence type="predicted"/>
<dbReference type="PANTHER" id="PTHR34406:SF1">
    <property type="entry name" value="PROTEIN YCEI"/>
    <property type="match status" value="1"/>
</dbReference>
<dbReference type="EMBL" id="UOEK01000337">
    <property type="protein sequence ID" value="VAW06103.1"/>
    <property type="molecule type" value="Genomic_DNA"/>
</dbReference>
<gene>
    <name evidence="2" type="ORF">MNBD_ACTINO02-216</name>
</gene>
<accession>A0A3B0SPE9</accession>
<dbReference type="InterPro" id="IPR036761">
    <property type="entry name" value="TTHA0802/YceI-like_sf"/>
</dbReference>
<feature type="domain" description="Lipid/polyisoprenoid-binding YceI-like" evidence="1">
    <location>
        <begin position="22"/>
        <end position="190"/>
    </location>
</feature>
<dbReference type="Gene3D" id="2.40.128.110">
    <property type="entry name" value="Lipid/polyisoprenoid-binding, YceI-like"/>
    <property type="match status" value="1"/>
</dbReference>
<dbReference type="PANTHER" id="PTHR34406">
    <property type="entry name" value="PROTEIN YCEI"/>
    <property type="match status" value="1"/>
</dbReference>
<sequence>MSTSTPEATSALNESNLPAPGRYVIDPTHSAISLTIRHLVAAKVRGRFTEFSGEINVAEDRLASTTNVSINVASIDTGVGDRDDHLRSGDFFDVEQFPTATFTSKGVTAASDGMYVLDGELTIRGITKPVKLDLVYGGDVVDPWGSTRAVFNASAEVNREEFGLTWNQALEAGGVMVGKTAKIEIDVEAIIQTDQG</sequence>
<evidence type="ECO:0000313" key="2">
    <source>
        <dbReference type="EMBL" id="VAW06103.1"/>
    </source>
</evidence>
<dbReference type="SUPFAM" id="SSF101874">
    <property type="entry name" value="YceI-like"/>
    <property type="match status" value="1"/>
</dbReference>
<evidence type="ECO:0000259" key="1">
    <source>
        <dbReference type="SMART" id="SM00867"/>
    </source>
</evidence>
<dbReference type="Pfam" id="PF04264">
    <property type="entry name" value="YceI"/>
    <property type="match status" value="1"/>
</dbReference>
<dbReference type="SMART" id="SM00867">
    <property type="entry name" value="YceI"/>
    <property type="match status" value="1"/>
</dbReference>